<evidence type="ECO:0000256" key="3">
    <source>
        <dbReference type="ARBA" id="ARBA00022723"/>
    </source>
</evidence>
<dbReference type="InterPro" id="IPR010994">
    <property type="entry name" value="RuvA_2-like"/>
</dbReference>
<evidence type="ECO:0000256" key="1">
    <source>
        <dbReference type="ARBA" id="ARBA00010243"/>
    </source>
</evidence>
<dbReference type="Gene3D" id="3.40.140.10">
    <property type="entry name" value="Cytidine Deaminase, domain 2"/>
    <property type="match status" value="1"/>
</dbReference>
<protein>
    <submittedName>
        <fullName evidence="9">DNA repair protein RadC</fullName>
    </submittedName>
</protein>
<keyword evidence="5" id="KW-0862">Zinc</keyword>
<dbReference type="PROSITE" id="PS01302">
    <property type="entry name" value="UPF0758"/>
    <property type="match status" value="1"/>
</dbReference>
<dbReference type="GO" id="GO:0046872">
    <property type="term" value="F:metal ion binding"/>
    <property type="evidence" value="ECO:0007669"/>
    <property type="project" value="UniProtKB-KW"/>
</dbReference>
<dbReference type="SUPFAM" id="SSF47781">
    <property type="entry name" value="RuvA domain 2-like"/>
    <property type="match status" value="1"/>
</dbReference>
<keyword evidence="10" id="KW-1185">Reference proteome</keyword>
<name>A0A328UMZ7_9FIRM</name>
<dbReference type="InterPro" id="IPR001405">
    <property type="entry name" value="UPF0758"/>
</dbReference>
<dbReference type="GO" id="GO:0006508">
    <property type="term" value="P:proteolysis"/>
    <property type="evidence" value="ECO:0007669"/>
    <property type="project" value="UniProtKB-KW"/>
</dbReference>
<feature type="domain" description="MPN" evidence="8">
    <location>
        <begin position="109"/>
        <end position="231"/>
    </location>
</feature>
<gene>
    <name evidence="9" type="ORF">DPQ25_02025</name>
</gene>
<dbReference type="SUPFAM" id="SSF102712">
    <property type="entry name" value="JAB1/MPN domain"/>
    <property type="match status" value="1"/>
</dbReference>
<comment type="similarity">
    <text evidence="1 7">Belongs to the UPF0758 family.</text>
</comment>
<evidence type="ECO:0000256" key="5">
    <source>
        <dbReference type="ARBA" id="ARBA00022833"/>
    </source>
</evidence>
<dbReference type="Pfam" id="PF04002">
    <property type="entry name" value="RadC"/>
    <property type="match status" value="1"/>
</dbReference>
<dbReference type="Pfam" id="PF20582">
    <property type="entry name" value="UPF0758_N"/>
    <property type="match status" value="1"/>
</dbReference>
<dbReference type="PANTHER" id="PTHR30471">
    <property type="entry name" value="DNA REPAIR PROTEIN RADC"/>
    <property type="match status" value="1"/>
</dbReference>
<reference evidence="9 10" key="1">
    <citation type="submission" date="2018-06" db="EMBL/GenBank/DDBJ databases">
        <title>Noncontiguous genome sequence of Ruminococcaceae bacterium ASD2818.</title>
        <authorList>
            <person name="Chaplin A.V."/>
            <person name="Sokolova S.R."/>
            <person name="Kochetkova T.O."/>
            <person name="Goltsov A.Y."/>
            <person name="Trofimov D.Y."/>
            <person name="Efimov B.A."/>
        </authorList>
    </citation>
    <scope>NUCLEOTIDE SEQUENCE [LARGE SCALE GENOMIC DNA]</scope>
    <source>
        <strain evidence="9 10">ASD2818</strain>
    </source>
</reference>
<dbReference type="PROSITE" id="PS50249">
    <property type="entry name" value="MPN"/>
    <property type="match status" value="1"/>
</dbReference>
<dbReference type="GO" id="GO:0008237">
    <property type="term" value="F:metallopeptidase activity"/>
    <property type="evidence" value="ECO:0007669"/>
    <property type="project" value="UniProtKB-KW"/>
</dbReference>
<organism evidence="9 10">
    <name type="scientific">Hydrogeniiclostridium mannosilyticum</name>
    <dbReference type="NCBI Taxonomy" id="2764322"/>
    <lineage>
        <taxon>Bacteria</taxon>
        <taxon>Bacillati</taxon>
        <taxon>Bacillota</taxon>
        <taxon>Clostridia</taxon>
        <taxon>Eubacteriales</taxon>
        <taxon>Acutalibacteraceae</taxon>
        <taxon>Hydrogeniiclostridium</taxon>
    </lineage>
</organism>
<dbReference type="InterPro" id="IPR046778">
    <property type="entry name" value="UPF0758_N"/>
</dbReference>
<dbReference type="InterPro" id="IPR037518">
    <property type="entry name" value="MPN"/>
</dbReference>
<proteinExistence type="inferred from homology"/>
<dbReference type="Proteomes" id="UP000249377">
    <property type="component" value="Unassembled WGS sequence"/>
</dbReference>
<accession>A0A328UMZ7</accession>
<evidence type="ECO:0000313" key="9">
    <source>
        <dbReference type="EMBL" id="RAQ30305.1"/>
    </source>
</evidence>
<keyword evidence="6" id="KW-0482">Metalloprotease</keyword>
<dbReference type="EMBL" id="QLYR01000001">
    <property type="protein sequence ID" value="RAQ30305.1"/>
    <property type="molecule type" value="Genomic_DNA"/>
</dbReference>
<dbReference type="NCBIfam" id="TIGR00608">
    <property type="entry name" value="radc"/>
    <property type="match status" value="1"/>
</dbReference>
<keyword evidence="2" id="KW-0645">Protease</keyword>
<evidence type="ECO:0000313" key="10">
    <source>
        <dbReference type="Proteomes" id="UP000249377"/>
    </source>
</evidence>
<keyword evidence="4" id="KW-0378">Hydrolase</keyword>
<evidence type="ECO:0000256" key="2">
    <source>
        <dbReference type="ARBA" id="ARBA00022670"/>
    </source>
</evidence>
<evidence type="ECO:0000256" key="6">
    <source>
        <dbReference type="ARBA" id="ARBA00023049"/>
    </source>
</evidence>
<dbReference type="AlphaFoldDB" id="A0A328UMZ7"/>
<dbReference type="InterPro" id="IPR020891">
    <property type="entry name" value="UPF0758_CS"/>
</dbReference>
<evidence type="ECO:0000256" key="7">
    <source>
        <dbReference type="RuleBase" id="RU003797"/>
    </source>
</evidence>
<dbReference type="CDD" id="cd08071">
    <property type="entry name" value="MPN_DUF2466"/>
    <property type="match status" value="1"/>
</dbReference>
<sequence>MEKTKEKTGAVHAGHRQRMKRRFLKTGLDDFQPHEVLELLLFYAIPQKDTNALAHRLLHKFGSLSAVIDAPLEELEAVEGIGESAAVFLKLLPQLLRRYEQDLKNSTKRLCGYEAIGEYLTARFVGRKTEVVVLLLMDSKGKILFCDVVNEGTAVTANIYIKEIVTLAVRYGAVTAVLAHNHPSGECTPSRQDIETTQWVFAALENVEVRLLDHVIVSGQDYLSLAQVGLLPELFGA</sequence>
<keyword evidence="3" id="KW-0479">Metal-binding</keyword>
<dbReference type="RefSeq" id="WP_112331502.1">
    <property type="nucleotide sequence ID" value="NZ_QLYR01000001.1"/>
</dbReference>
<comment type="caution">
    <text evidence="9">The sequence shown here is derived from an EMBL/GenBank/DDBJ whole genome shotgun (WGS) entry which is preliminary data.</text>
</comment>
<dbReference type="PANTHER" id="PTHR30471:SF3">
    <property type="entry name" value="UPF0758 PROTEIN YEES-RELATED"/>
    <property type="match status" value="1"/>
</dbReference>
<dbReference type="InterPro" id="IPR025657">
    <property type="entry name" value="RadC_JAB"/>
</dbReference>
<evidence type="ECO:0000256" key="4">
    <source>
        <dbReference type="ARBA" id="ARBA00022801"/>
    </source>
</evidence>
<dbReference type="Gene3D" id="1.10.150.20">
    <property type="entry name" value="5' to 3' exonuclease, C-terminal subdomain"/>
    <property type="match status" value="1"/>
</dbReference>
<evidence type="ECO:0000259" key="8">
    <source>
        <dbReference type="PROSITE" id="PS50249"/>
    </source>
</evidence>